<evidence type="ECO:0000256" key="1">
    <source>
        <dbReference type="SAM" id="MobiDB-lite"/>
    </source>
</evidence>
<sequence>MSFESLVSIEQSDHSKSYDRTMIVISSLNLGDTSSTREYIFLQNRVTSLKRISINSPCEGLMKELYGGRGYMGTRRPNAGAVPSPSSDRARRNEFIDTKWARIGALTKKIRPPLATRPVLFEPSSPPLLVPPGFRRCQPLQPPKTAESRAGVTEISHRGQGTPAPVDLQEGPSRGPMSSDYQ</sequence>
<protein>
    <submittedName>
        <fullName evidence="2">Uncharacterized protein</fullName>
    </submittedName>
</protein>
<dbReference type="AlphaFoldDB" id="A0AAD4WQ11"/>
<evidence type="ECO:0000313" key="2">
    <source>
        <dbReference type="EMBL" id="KAI5347510.1"/>
    </source>
</evidence>
<gene>
    <name evidence="2" type="ORF">L3X38_015389</name>
</gene>
<dbReference type="Proteomes" id="UP001054821">
    <property type="component" value="Chromosome 2"/>
</dbReference>
<proteinExistence type="predicted"/>
<keyword evidence="3" id="KW-1185">Reference proteome</keyword>
<dbReference type="EMBL" id="JAJFAZ020000002">
    <property type="protein sequence ID" value="KAI5347510.1"/>
    <property type="molecule type" value="Genomic_DNA"/>
</dbReference>
<comment type="caution">
    <text evidence="2">The sequence shown here is derived from an EMBL/GenBank/DDBJ whole genome shotgun (WGS) entry which is preliminary data.</text>
</comment>
<name>A0AAD4WQ11_PRUDU</name>
<reference evidence="2 3" key="1">
    <citation type="journal article" date="2022" name="G3 (Bethesda)">
        <title>Whole-genome sequence and methylome profiling of the almond [Prunus dulcis (Mill.) D.A. Webb] cultivar 'Nonpareil'.</title>
        <authorList>
            <person name="D'Amico-Willman K.M."/>
            <person name="Ouma W.Z."/>
            <person name="Meulia T."/>
            <person name="Sideli G.M."/>
            <person name="Gradziel T.M."/>
            <person name="Fresnedo-Ramirez J."/>
        </authorList>
    </citation>
    <scope>NUCLEOTIDE SEQUENCE [LARGE SCALE GENOMIC DNA]</scope>
    <source>
        <strain evidence="2">Clone GOH B32 T37-40</strain>
    </source>
</reference>
<organism evidence="2 3">
    <name type="scientific">Prunus dulcis</name>
    <name type="common">Almond</name>
    <name type="synonym">Amygdalus dulcis</name>
    <dbReference type="NCBI Taxonomy" id="3755"/>
    <lineage>
        <taxon>Eukaryota</taxon>
        <taxon>Viridiplantae</taxon>
        <taxon>Streptophyta</taxon>
        <taxon>Embryophyta</taxon>
        <taxon>Tracheophyta</taxon>
        <taxon>Spermatophyta</taxon>
        <taxon>Magnoliopsida</taxon>
        <taxon>eudicotyledons</taxon>
        <taxon>Gunneridae</taxon>
        <taxon>Pentapetalae</taxon>
        <taxon>rosids</taxon>
        <taxon>fabids</taxon>
        <taxon>Rosales</taxon>
        <taxon>Rosaceae</taxon>
        <taxon>Amygdaloideae</taxon>
        <taxon>Amygdaleae</taxon>
        <taxon>Prunus</taxon>
    </lineage>
</organism>
<evidence type="ECO:0000313" key="3">
    <source>
        <dbReference type="Proteomes" id="UP001054821"/>
    </source>
</evidence>
<accession>A0AAD4WQ11</accession>
<feature type="region of interest" description="Disordered" evidence="1">
    <location>
        <begin position="131"/>
        <end position="182"/>
    </location>
</feature>